<keyword evidence="1" id="KW-0812">Transmembrane</keyword>
<feature type="transmembrane region" description="Helical" evidence="1">
    <location>
        <begin position="80"/>
        <end position="101"/>
    </location>
</feature>
<keyword evidence="3" id="KW-1185">Reference proteome</keyword>
<reference evidence="2 3" key="1">
    <citation type="submission" date="2016-10" db="EMBL/GenBank/DDBJ databases">
        <authorList>
            <person name="de Groot N.N."/>
        </authorList>
    </citation>
    <scope>NUCLEOTIDE SEQUENCE [LARGE SCALE GENOMIC DNA]</scope>
    <source>
        <strain evidence="2 3">DSM 44149</strain>
    </source>
</reference>
<feature type="transmembrane region" description="Helical" evidence="1">
    <location>
        <begin position="174"/>
        <end position="195"/>
    </location>
</feature>
<name>A0A1G9VSV0_ALLAB</name>
<gene>
    <name evidence="2" type="ORF">SAMN04489726_3216</name>
</gene>
<dbReference type="eggNOG" id="COG2205">
    <property type="taxonomic scope" value="Bacteria"/>
</dbReference>
<feature type="transmembrane region" description="Helical" evidence="1">
    <location>
        <begin position="285"/>
        <end position="311"/>
    </location>
</feature>
<feature type="transmembrane region" description="Helical" evidence="1">
    <location>
        <begin position="30"/>
        <end position="47"/>
    </location>
</feature>
<evidence type="ECO:0000313" key="3">
    <source>
        <dbReference type="Proteomes" id="UP000183376"/>
    </source>
</evidence>
<feature type="transmembrane region" description="Helical" evidence="1">
    <location>
        <begin position="350"/>
        <end position="369"/>
    </location>
</feature>
<feature type="transmembrane region" description="Helical" evidence="1">
    <location>
        <begin position="133"/>
        <end position="154"/>
    </location>
</feature>
<feature type="transmembrane region" description="Helical" evidence="1">
    <location>
        <begin position="59"/>
        <end position="74"/>
    </location>
</feature>
<feature type="transmembrane region" description="Helical" evidence="1">
    <location>
        <begin position="323"/>
        <end position="343"/>
    </location>
</feature>
<evidence type="ECO:0000313" key="2">
    <source>
        <dbReference type="EMBL" id="SDM75288.1"/>
    </source>
</evidence>
<feature type="transmembrane region" description="Helical" evidence="1">
    <location>
        <begin position="255"/>
        <end position="273"/>
    </location>
</feature>
<dbReference type="Pfam" id="PF13687">
    <property type="entry name" value="DUF4153"/>
    <property type="match status" value="1"/>
</dbReference>
<dbReference type="Proteomes" id="UP000183376">
    <property type="component" value="Chromosome I"/>
</dbReference>
<sequence>MDRAMPSVLVAVATSGLVAALALSPARPGLGWLITALAMAVAVTVAARSTETSVRKRNPGWAILAVALIAVGVFRDSRWLFVLCVITALVAASLAVAGTSLRGAVEAPINALTRLHWLRRGVREIRPRGNARTLLAVAISAVLLVVFGGLLVSADPAFETLVRSLVPTVDSSSAFVSVTMFVAAALFTTGLCWAMTQPQPESSLEVPEVSLRRVEWVLPISVLVLLFAAFVSVQLPALFSVAGDLPYAEYARRGFWQLLVVTALTLGVIGLASRLAPRETSADRIWLRVLLGALALLSLVIVAGAAARMWVYQEEYGFTVLRVLVLACELWLGLVYLLVIAAGVRLRGSWLPGVAVATGMAALLGLAVLNPDRLIADGNIDRLGRTGKIDYFYLTKLSADAAPALRRLPQPQRDCLLYWPTTALAKAPDSWREWNLARAQARSWLVERHAPCADVPLRN</sequence>
<accession>A0A1G9VSV0</accession>
<evidence type="ECO:0000256" key="1">
    <source>
        <dbReference type="SAM" id="Phobius"/>
    </source>
</evidence>
<keyword evidence="1" id="KW-0472">Membrane</keyword>
<protein>
    <submittedName>
        <fullName evidence="2">Uncharacterized protein</fullName>
    </submittedName>
</protein>
<organism evidence="2 3">
    <name type="scientific">Allokutzneria albata</name>
    <name type="common">Kibdelosporangium albatum</name>
    <dbReference type="NCBI Taxonomy" id="211114"/>
    <lineage>
        <taxon>Bacteria</taxon>
        <taxon>Bacillati</taxon>
        <taxon>Actinomycetota</taxon>
        <taxon>Actinomycetes</taxon>
        <taxon>Pseudonocardiales</taxon>
        <taxon>Pseudonocardiaceae</taxon>
        <taxon>Allokutzneria</taxon>
    </lineage>
</organism>
<dbReference type="InterPro" id="IPR025291">
    <property type="entry name" value="DUF4153"/>
</dbReference>
<feature type="transmembrane region" description="Helical" evidence="1">
    <location>
        <begin position="216"/>
        <end position="235"/>
    </location>
</feature>
<keyword evidence="1" id="KW-1133">Transmembrane helix</keyword>
<dbReference type="STRING" id="211114.SAMN04489726_3216"/>
<proteinExistence type="predicted"/>
<dbReference type="RefSeq" id="WP_081900528.1">
    <property type="nucleotide sequence ID" value="NZ_JOEF01000019.1"/>
</dbReference>
<dbReference type="EMBL" id="LT629701">
    <property type="protein sequence ID" value="SDM75288.1"/>
    <property type="molecule type" value="Genomic_DNA"/>
</dbReference>
<dbReference type="OrthoDB" id="9767931at2"/>
<dbReference type="AlphaFoldDB" id="A0A1G9VSV0"/>